<dbReference type="InterPro" id="IPR001173">
    <property type="entry name" value="Glyco_trans_2-like"/>
</dbReference>
<dbReference type="Pfam" id="PF00535">
    <property type="entry name" value="Glycos_transf_2"/>
    <property type="match status" value="1"/>
</dbReference>
<dbReference type="InterPro" id="IPR029044">
    <property type="entry name" value="Nucleotide-diphossugar_trans"/>
</dbReference>
<accession>A0A9D4M878</accession>
<proteinExistence type="predicted"/>
<dbReference type="PANTHER" id="PTHR22916">
    <property type="entry name" value="GLYCOSYLTRANSFERASE"/>
    <property type="match status" value="1"/>
</dbReference>
<name>A0A9D4M878_DREPO</name>
<dbReference type="EMBL" id="JAIWYP010000002">
    <property type="protein sequence ID" value="KAH3871431.1"/>
    <property type="molecule type" value="Genomic_DNA"/>
</dbReference>
<keyword evidence="3" id="KW-1185">Reference proteome</keyword>
<organism evidence="2 3">
    <name type="scientific">Dreissena polymorpha</name>
    <name type="common">Zebra mussel</name>
    <name type="synonym">Mytilus polymorpha</name>
    <dbReference type="NCBI Taxonomy" id="45954"/>
    <lineage>
        <taxon>Eukaryota</taxon>
        <taxon>Metazoa</taxon>
        <taxon>Spiralia</taxon>
        <taxon>Lophotrochozoa</taxon>
        <taxon>Mollusca</taxon>
        <taxon>Bivalvia</taxon>
        <taxon>Autobranchia</taxon>
        <taxon>Heteroconchia</taxon>
        <taxon>Euheterodonta</taxon>
        <taxon>Imparidentia</taxon>
        <taxon>Neoheterodontei</taxon>
        <taxon>Myida</taxon>
        <taxon>Dreissenoidea</taxon>
        <taxon>Dreissenidae</taxon>
        <taxon>Dreissena</taxon>
    </lineage>
</organism>
<feature type="domain" description="Glycosyltransferase 2-like" evidence="1">
    <location>
        <begin position="5"/>
        <end position="176"/>
    </location>
</feature>
<gene>
    <name evidence="2" type="ORF">DPMN_034633</name>
</gene>
<dbReference type="Proteomes" id="UP000828390">
    <property type="component" value="Unassembled WGS sequence"/>
</dbReference>
<comment type="caution">
    <text evidence="2">The sequence shown here is derived from an EMBL/GenBank/DDBJ whole genome shotgun (WGS) entry which is preliminary data.</text>
</comment>
<dbReference type="PANTHER" id="PTHR22916:SF3">
    <property type="entry name" value="UDP-GLCNAC:BETAGAL BETA-1,3-N-ACETYLGLUCOSAMINYLTRANSFERASE-LIKE PROTEIN 1"/>
    <property type="match status" value="1"/>
</dbReference>
<dbReference type="OrthoDB" id="206708at2759"/>
<dbReference type="Gene3D" id="3.90.550.10">
    <property type="entry name" value="Spore Coat Polysaccharide Biosynthesis Protein SpsA, Chain A"/>
    <property type="match status" value="1"/>
</dbReference>
<evidence type="ECO:0000313" key="3">
    <source>
        <dbReference type="Proteomes" id="UP000828390"/>
    </source>
</evidence>
<dbReference type="AlphaFoldDB" id="A0A9D4M878"/>
<reference evidence="2" key="2">
    <citation type="submission" date="2020-11" db="EMBL/GenBank/DDBJ databases">
        <authorList>
            <person name="McCartney M.A."/>
            <person name="Auch B."/>
            <person name="Kono T."/>
            <person name="Mallez S."/>
            <person name="Becker A."/>
            <person name="Gohl D.M."/>
            <person name="Silverstein K.A.T."/>
            <person name="Koren S."/>
            <person name="Bechman K.B."/>
            <person name="Herman A."/>
            <person name="Abrahante J.E."/>
            <person name="Garbe J."/>
        </authorList>
    </citation>
    <scope>NUCLEOTIDE SEQUENCE</scope>
    <source>
        <strain evidence="2">Duluth1</strain>
        <tissue evidence="2">Whole animal</tissue>
    </source>
</reference>
<dbReference type="GO" id="GO:0016758">
    <property type="term" value="F:hexosyltransferase activity"/>
    <property type="evidence" value="ECO:0007669"/>
    <property type="project" value="UniProtKB-ARBA"/>
</dbReference>
<evidence type="ECO:0000259" key="1">
    <source>
        <dbReference type="Pfam" id="PF00535"/>
    </source>
</evidence>
<reference evidence="2" key="1">
    <citation type="journal article" date="2019" name="bioRxiv">
        <title>The Genome of the Zebra Mussel, Dreissena polymorpha: A Resource for Invasive Species Research.</title>
        <authorList>
            <person name="McCartney M.A."/>
            <person name="Auch B."/>
            <person name="Kono T."/>
            <person name="Mallez S."/>
            <person name="Zhang Y."/>
            <person name="Obille A."/>
            <person name="Becker A."/>
            <person name="Abrahante J.E."/>
            <person name="Garbe J."/>
            <person name="Badalamenti J.P."/>
            <person name="Herman A."/>
            <person name="Mangelson H."/>
            <person name="Liachko I."/>
            <person name="Sullivan S."/>
            <person name="Sone E.D."/>
            <person name="Koren S."/>
            <person name="Silverstein K.A.T."/>
            <person name="Beckman K.B."/>
            <person name="Gohl D.M."/>
        </authorList>
    </citation>
    <scope>NUCLEOTIDE SEQUENCE</scope>
    <source>
        <strain evidence="2">Duluth1</strain>
        <tissue evidence="2">Whole animal</tissue>
    </source>
</reference>
<protein>
    <recommendedName>
        <fullName evidence="1">Glycosyltransferase 2-like domain-containing protein</fullName>
    </recommendedName>
</protein>
<sequence>MAEISVILPVHNADKWLDACLDSVVRQSFPGRLELSVYFDECHDGSENIVDTWAPRLKQRDIQLVASGHHDATPRGVGYAKNQAVRQSKGQYLAFLDSDDVMHCDRVAEQHAAATTHPSAIVGSQFHREPEGSTARFTDWANSLTQEQLYTQIYTSHGPTVIMPTWFCSREVFDKVGGFDEGGKGVPEDLLFFYKHIELGGGVYRVDRDLLMYRYHQEAVTFSISEQTIWNHRVIFLEKQVLSKWQAFTIWNAGKQGRKLFRSLTPENQAKVVFFCDVDKNKISKGYYVYEESKSQPKPRIPVISFKDAKPPFIICVKMGLTEGGFENNLESLNLKEGADFYHFN</sequence>
<evidence type="ECO:0000313" key="2">
    <source>
        <dbReference type="EMBL" id="KAH3871431.1"/>
    </source>
</evidence>
<dbReference type="SUPFAM" id="SSF53448">
    <property type="entry name" value="Nucleotide-diphospho-sugar transferases"/>
    <property type="match status" value="1"/>
</dbReference>